<sequence>MLYDCANESLYDLLRTKRFTYGESLLKLEWMAQCLVGLDYLHSNNIVHGDLTTDNLLLFDDCRNVKIFFIGKVDQIFYNAIANKEESVYVAPEVHSGEREFTKESDIYSFGIIMWEIVTAKNPVFELKVKQPSTIEEMINDTIQTGSSDIRKIRNAIEKCLKAAEYRPDTKELIKMLIS</sequence>
<name>A0A6P8XKL0_DROAB</name>
<dbReference type="InterPro" id="IPR001245">
    <property type="entry name" value="Ser-Thr/Tyr_kinase_cat_dom"/>
</dbReference>
<reference evidence="3" key="1">
    <citation type="submission" date="2025-08" db="UniProtKB">
        <authorList>
            <consortium name="RefSeq"/>
        </authorList>
    </citation>
    <scope>IDENTIFICATION</scope>
    <source>
        <strain evidence="3">15112-1751.03</strain>
        <tissue evidence="3">Whole Adult</tissue>
    </source>
</reference>
<dbReference type="InterPro" id="IPR053215">
    <property type="entry name" value="TKL_Ser/Thr_kinase"/>
</dbReference>
<dbReference type="GO" id="GO:0004672">
    <property type="term" value="F:protein kinase activity"/>
    <property type="evidence" value="ECO:0007669"/>
    <property type="project" value="InterPro"/>
</dbReference>
<dbReference type="GO" id="GO:0005524">
    <property type="term" value="F:ATP binding"/>
    <property type="evidence" value="ECO:0007669"/>
    <property type="project" value="InterPro"/>
</dbReference>
<dbReference type="Gene3D" id="1.10.510.10">
    <property type="entry name" value="Transferase(Phosphotransferase) domain 1"/>
    <property type="match status" value="1"/>
</dbReference>
<dbReference type="RefSeq" id="XP_034113393.2">
    <property type="nucleotide sequence ID" value="XM_034257502.2"/>
</dbReference>
<evidence type="ECO:0000313" key="2">
    <source>
        <dbReference type="Proteomes" id="UP000515160"/>
    </source>
</evidence>
<dbReference type="InterPro" id="IPR011009">
    <property type="entry name" value="Kinase-like_dom_sf"/>
</dbReference>
<dbReference type="PANTHER" id="PTHR45756">
    <property type="entry name" value="PALMITOYLTRANSFERASE"/>
    <property type="match status" value="1"/>
</dbReference>
<feature type="domain" description="Protein kinase" evidence="1">
    <location>
        <begin position="1"/>
        <end position="179"/>
    </location>
</feature>
<dbReference type="InterPro" id="IPR008266">
    <property type="entry name" value="Tyr_kinase_AS"/>
</dbReference>
<organism evidence="2 3">
    <name type="scientific">Drosophila albomicans</name>
    <name type="common">Fruit fly</name>
    <dbReference type="NCBI Taxonomy" id="7291"/>
    <lineage>
        <taxon>Eukaryota</taxon>
        <taxon>Metazoa</taxon>
        <taxon>Ecdysozoa</taxon>
        <taxon>Arthropoda</taxon>
        <taxon>Hexapoda</taxon>
        <taxon>Insecta</taxon>
        <taxon>Pterygota</taxon>
        <taxon>Neoptera</taxon>
        <taxon>Endopterygota</taxon>
        <taxon>Diptera</taxon>
        <taxon>Brachycera</taxon>
        <taxon>Muscomorpha</taxon>
        <taxon>Ephydroidea</taxon>
        <taxon>Drosophilidae</taxon>
        <taxon>Drosophila</taxon>
    </lineage>
</organism>
<keyword evidence="2" id="KW-1185">Reference proteome</keyword>
<gene>
    <name evidence="3" type="primary">LOC117573961</name>
</gene>
<dbReference type="Proteomes" id="UP000515160">
    <property type="component" value="Chromosome 2R"/>
</dbReference>
<dbReference type="PROSITE" id="PS00109">
    <property type="entry name" value="PROTEIN_KINASE_TYR"/>
    <property type="match status" value="1"/>
</dbReference>
<dbReference type="PROSITE" id="PS50011">
    <property type="entry name" value="PROTEIN_KINASE_DOM"/>
    <property type="match status" value="1"/>
</dbReference>
<dbReference type="GeneID" id="117573961"/>
<dbReference type="OrthoDB" id="10261027at2759"/>
<dbReference type="Pfam" id="PF07714">
    <property type="entry name" value="PK_Tyr_Ser-Thr"/>
    <property type="match status" value="1"/>
</dbReference>
<evidence type="ECO:0000313" key="3">
    <source>
        <dbReference type="RefSeq" id="XP_034113393.2"/>
    </source>
</evidence>
<protein>
    <submittedName>
        <fullName evidence="3">Mitogen-activated protein kinase kinase kinase mom-4-like</fullName>
    </submittedName>
</protein>
<accession>A0A6P8XKL0</accession>
<dbReference type="AlphaFoldDB" id="A0A6P8XKL0"/>
<evidence type="ECO:0000259" key="1">
    <source>
        <dbReference type="PROSITE" id="PS50011"/>
    </source>
</evidence>
<proteinExistence type="predicted"/>
<dbReference type="InterPro" id="IPR000719">
    <property type="entry name" value="Prot_kinase_dom"/>
</dbReference>
<dbReference type="SUPFAM" id="SSF56112">
    <property type="entry name" value="Protein kinase-like (PK-like)"/>
    <property type="match status" value="1"/>
</dbReference>
<dbReference type="PANTHER" id="PTHR45756:SF1">
    <property type="entry name" value="PROTEIN KINASE DOMAIN CONTAINING PROTEIN"/>
    <property type="match status" value="1"/>
</dbReference>